<dbReference type="Proteomes" id="UP000184001">
    <property type="component" value="Unassembled WGS sequence"/>
</dbReference>
<organism evidence="3 4">
    <name type="scientific">Halodesulfovibrio aestuarii</name>
    <dbReference type="NCBI Taxonomy" id="126333"/>
    <lineage>
        <taxon>Bacteria</taxon>
        <taxon>Pseudomonadati</taxon>
        <taxon>Thermodesulfobacteriota</taxon>
        <taxon>Desulfovibrionia</taxon>
        <taxon>Desulfovibrionales</taxon>
        <taxon>Desulfovibrionaceae</taxon>
        <taxon>Halodesulfovibrio</taxon>
    </lineage>
</organism>
<dbReference type="PANTHER" id="PTHR43236:SF2">
    <property type="entry name" value="BLL0069 PROTEIN"/>
    <property type="match status" value="1"/>
</dbReference>
<evidence type="ECO:0000256" key="1">
    <source>
        <dbReference type="ARBA" id="ARBA00007227"/>
    </source>
</evidence>
<comment type="caution">
    <text evidence="3">The sequence shown here is derived from an EMBL/GenBank/DDBJ whole genome shotgun (WGS) entry which is preliminary data.</text>
</comment>
<dbReference type="GO" id="GO:0003677">
    <property type="term" value="F:DNA binding"/>
    <property type="evidence" value="ECO:0007669"/>
    <property type="project" value="InterPro"/>
</dbReference>
<dbReference type="SUPFAM" id="SSF47413">
    <property type="entry name" value="lambda repressor-like DNA-binding domains"/>
    <property type="match status" value="1"/>
</dbReference>
<dbReference type="PROSITE" id="PS50943">
    <property type="entry name" value="HTH_CROC1"/>
    <property type="match status" value="1"/>
</dbReference>
<dbReference type="AlphaFoldDB" id="A0A8G2C985"/>
<dbReference type="InterPro" id="IPR001387">
    <property type="entry name" value="Cro/C1-type_HTH"/>
</dbReference>
<dbReference type="EMBL" id="FQZR01000003">
    <property type="protein sequence ID" value="SHJ05303.1"/>
    <property type="molecule type" value="Genomic_DNA"/>
</dbReference>
<dbReference type="Pfam" id="PF06114">
    <property type="entry name" value="Peptidase_M78"/>
    <property type="match status" value="1"/>
</dbReference>
<dbReference type="InterPro" id="IPR052345">
    <property type="entry name" value="Rad_response_metalloprotease"/>
</dbReference>
<dbReference type="Gene3D" id="1.10.10.2910">
    <property type="match status" value="1"/>
</dbReference>
<dbReference type="InterPro" id="IPR010982">
    <property type="entry name" value="Lambda_DNA-bd_dom_sf"/>
</dbReference>
<gene>
    <name evidence="3" type="ORF">SAMN05660830_01493</name>
</gene>
<accession>A0A8G2C985</accession>
<evidence type="ECO:0000259" key="2">
    <source>
        <dbReference type="PROSITE" id="PS50943"/>
    </source>
</evidence>
<comment type="similarity">
    <text evidence="1">Belongs to the short-chain fatty acyl-CoA assimilation regulator (ScfR) family.</text>
</comment>
<name>A0A8G2C985_9BACT</name>
<evidence type="ECO:0000313" key="3">
    <source>
        <dbReference type="EMBL" id="SHJ05303.1"/>
    </source>
</evidence>
<proteinExistence type="inferred from homology"/>
<protein>
    <submittedName>
        <fullName evidence="3">Zn-dependent peptidase ImmA, M78 family</fullName>
    </submittedName>
</protein>
<reference evidence="3 4" key="1">
    <citation type="submission" date="2016-11" db="EMBL/GenBank/DDBJ databases">
        <authorList>
            <person name="Varghese N."/>
            <person name="Submissions S."/>
        </authorList>
    </citation>
    <scope>NUCLEOTIDE SEQUENCE [LARGE SCALE GENOMIC DNA]</scope>
    <source>
        <strain evidence="3 4">DSM 17919</strain>
    </source>
</reference>
<feature type="domain" description="HTH cro/C1-type" evidence="2">
    <location>
        <begin position="38"/>
        <end position="65"/>
    </location>
</feature>
<dbReference type="PANTHER" id="PTHR43236">
    <property type="entry name" value="ANTITOXIN HIGA1"/>
    <property type="match status" value="1"/>
</dbReference>
<sequence length="386" mass="43585">MAEAHINHKMLNWAIQRASIDLEILSAQTKFKLDKLEQWEKGETKPTFNQAQTLAQKLRIPFGYLFLTTPPEMDPAVPDLRTIGSHVTTKLSLNLRELLMSLLMKQDWYRDYVQEHTGEPIKYIGRFNSNTPASVIANDITKTLELSIEDRKIAKSWEAYFTLLIQKIESLGILVMRSGVVGSNNQKILDIDEFRGIALFDPYAPLIFINGRDAKAAQTFTLIHELVHLWIGQSGISDPAIERPATSHSKKTEQLCNEVAAEVLVPRNYLIAKWSKHLTVSDNAENLAPFFRVSSVVIARRAYSCQLIPWKAYSDYYAMQSVKWNNKKNSSGGNYYNTLPAKNSKTFTSAVISSARANNILLRDAGKLLNIKPAKIKKLATEMGAR</sequence>
<evidence type="ECO:0000313" key="4">
    <source>
        <dbReference type="Proteomes" id="UP000184001"/>
    </source>
</evidence>
<dbReference type="InterPro" id="IPR010359">
    <property type="entry name" value="IrrE_HExxH"/>
</dbReference>
<dbReference type="Gene3D" id="1.10.260.40">
    <property type="entry name" value="lambda repressor-like DNA-binding domains"/>
    <property type="match status" value="1"/>
</dbReference>
<dbReference type="RefSeq" id="WP_020000544.1">
    <property type="nucleotide sequence ID" value="NZ_CP192219.1"/>
</dbReference>